<evidence type="ECO:0000256" key="6">
    <source>
        <dbReference type="ARBA" id="ARBA00022645"/>
    </source>
</evidence>
<keyword evidence="5" id="KW-1003">Cell membrane</keyword>
<dbReference type="PANTHER" id="PTHR32282:SF11">
    <property type="entry name" value="PENICILLIN-BINDING PROTEIN 1B"/>
    <property type="match status" value="1"/>
</dbReference>
<evidence type="ECO:0000256" key="13">
    <source>
        <dbReference type="ARBA" id="ARBA00023136"/>
    </source>
</evidence>
<dbReference type="RefSeq" id="WP_151667816.1">
    <property type="nucleotide sequence ID" value="NZ_WBVO01000008.1"/>
</dbReference>
<dbReference type="AlphaFoldDB" id="A0A6N6RK62"/>
<keyword evidence="10" id="KW-0378">Hydrolase</keyword>
<evidence type="ECO:0000256" key="17">
    <source>
        <dbReference type="ARBA" id="ARBA00049902"/>
    </source>
</evidence>
<keyword evidence="11" id="KW-0133">Cell shape</keyword>
<dbReference type="GO" id="GO:0005886">
    <property type="term" value="C:plasma membrane"/>
    <property type="evidence" value="ECO:0007669"/>
    <property type="project" value="UniProtKB-SubCell"/>
</dbReference>
<reference evidence="21 22" key="1">
    <citation type="submission" date="2019-09" db="EMBL/GenBank/DDBJ databases">
        <title>Genomes of family Cryomorphaceae.</title>
        <authorList>
            <person name="Bowman J.P."/>
        </authorList>
    </citation>
    <scope>NUCLEOTIDE SEQUENCE [LARGE SCALE GENOMIC DNA]</scope>
    <source>
        <strain evidence="21 22">LMG 25704</strain>
    </source>
</reference>
<comment type="pathway">
    <text evidence="2">Cell wall biogenesis; peptidoglycan biosynthesis.</text>
</comment>
<evidence type="ECO:0000256" key="10">
    <source>
        <dbReference type="ARBA" id="ARBA00022801"/>
    </source>
</evidence>
<gene>
    <name evidence="21" type="ORF">F8C67_10565</name>
</gene>
<dbReference type="InterPro" id="IPR050396">
    <property type="entry name" value="Glycosyltr_51/Transpeptidase"/>
</dbReference>
<evidence type="ECO:0000256" key="5">
    <source>
        <dbReference type="ARBA" id="ARBA00022475"/>
    </source>
</evidence>
<dbReference type="InterPro" id="IPR023346">
    <property type="entry name" value="Lysozyme-like_dom_sf"/>
</dbReference>
<comment type="similarity">
    <text evidence="4">In the N-terminal section; belongs to the glycosyltransferase 51 family.</text>
</comment>
<dbReference type="Gene3D" id="3.40.710.10">
    <property type="entry name" value="DD-peptidase/beta-lactamase superfamily"/>
    <property type="match status" value="2"/>
</dbReference>
<organism evidence="21 22">
    <name type="scientific">Phaeocystidibacter luteus</name>
    <dbReference type="NCBI Taxonomy" id="911197"/>
    <lineage>
        <taxon>Bacteria</taxon>
        <taxon>Pseudomonadati</taxon>
        <taxon>Bacteroidota</taxon>
        <taxon>Flavobacteriia</taxon>
        <taxon>Flavobacteriales</taxon>
        <taxon>Phaeocystidibacteraceae</taxon>
        <taxon>Phaeocystidibacter</taxon>
    </lineage>
</organism>
<dbReference type="PANTHER" id="PTHR32282">
    <property type="entry name" value="BINDING PROTEIN TRANSPEPTIDASE, PUTATIVE-RELATED"/>
    <property type="match status" value="1"/>
</dbReference>
<comment type="caution">
    <text evidence="21">The sequence shown here is derived from an EMBL/GenBank/DDBJ whole genome shotgun (WGS) entry which is preliminary data.</text>
</comment>
<dbReference type="InterPro" id="IPR001460">
    <property type="entry name" value="PCN-bd_Tpept"/>
</dbReference>
<accession>A0A6N6RK62</accession>
<feature type="region of interest" description="Disordered" evidence="18">
    <location>
        <begin position="752"/>
        <end position="771"/>
    </location>
</feature>
<comment type="similarity">
    <text evidence="3">In the C-terminal section; belongs to the transpeptidase family.</text>
</comment>
<evidence type="ECO:0000256" key="8">
    <source>
        <dbReference type="ARBA" id="ARBA00022676"/>
    </source>
</evidence>
<name>A0A6N6RK62_9FLAO</name>
<dbReference type="GO" id="GO:0009252">
    <property type="term" value="P:peptidoglycan biosynthetic process"/>
    <property type="evidence" value="ECO:0007669"/>
    <property type="project" value="UniProtKB-KW"/>
</dbReference>
<evidence type="ECO:0000256" key="15">
    <source>
        <dbReference type="ARBA" id="ARBA00023316"/>
    </source>
</evidence>
<dbReference type="GO" id="GO:0008658">
    <property type="term" value="F:penicillin binding"/>
    <property type="evidence" value="ECO:0007669"/>
    <property type="project" value="InterPro"/>
</dbReference>
<dbReference type="Gene3D" id="1.10.3810.10">
    <property type="entry name" value="Biosynthetic peptidoglycan transglycosylase-like"/>
    <property type="match status" value="1"/>
</dbReference>
<dbReference type="EMBL" id="WBVO01000008">
    <property type="protein sequence ID" value="KAB2808721.1"/>
    <property type="molecule type" value="Genomic_DNA"/>
</dbReference>
<evidence type="ECO:0000313" key="21">
    <source>
        <dbReference type="EMBL" id="KAB2808721.1"/>
    </source>
</evidence>
<dbReference type="SUPFAM" id="SSF53955">
    <property type="entry name" value="Lysozyme-like"/>
    <property type="match status" value="1"/>
</dbReference>
<evidence type="ECO:0000313" key="22">
    <source>
        <dbReference type="Proteomes" id="UP000468650"/>
    </source>
</evidence>
<comment type="subcellular location">
    <subcellularLocation>
        <location evidence="1">Cell membrane</location>
    </subcellularLocation>
</comment>
<dbReference type="Pfam" id="PF00912">
    <property type="entry name" value="Transgly"/>
    <property type="match status" value="1"/>
</dbReference>
<protein>
    <submittedName>
        <fullName evidence="21">Penicillin-binding protein</fullName>
    </submittedName>
</protein>
<evidence type="ECO:0000256" key="18">
    <source>
        <dbReference type="SAM" id="MobiDB-lite"/>
    </source>
</evidence>
<keyword evidence="22" id="KW-1185">Reference proteome</keyword>
<dbReference type="InterPro" id="IPR012338">
    <property type="entry name" value="Beta-lactam/transpept-like"/>
</dbReference>
<proteinExistence type="inferred from homology"/>
<evidence type="ECO:0000256" key="11">
    <source>
        <dbReference type="ARBA" id="ARBA00022960"/>
    </source>
</evidence>
<dbReference type="GO" id="GO:0008955">
    <property type="term" value="F:peptidoglycan glycosyltransferase activity"/>
    <property type="evidence" value="ECO:0007669"/>
    <property type="project" value="UniProtKB-EC"/>
</dbReference>
<dbReference type="Pfam" id="PF00905">
    <property type="entry name" value="Transpeptidase"/>
    <property type="match status" value="1"/>
</dbReference>
<keyword evidence="13" id="KW-0472">Membrane</keyword>
<dbReference type="GO" id="GO:0030288">
    <property type="term" value="C:outer membrane-bounded periplasmic space"/>
    <property type="evidence" value="ECO:0007669"/>
    <property type="project" value="TreeGrafter"/>
</dbReference>
<evidence type="ECO:0000259" key="20">
    <source>
        <dbReference type="Pfam" id="PF00912"/>
    </source>
</evidence>
<keyword evidence="15" id="KW-0961">Cell wall biogenesis/degradation</keyword>
<dbReference type="GO" id="GO:0006508">
    <property type="term" value="P:proteolysis"/>
    <property type="evidence" value="ECO:0007669"/>
    <property type="project" value="UniProtKB-KW"/>
</dbReference>
<dbReference type="InterPro" id="IPR001264">
    <property type="entry name" value="Glyco_trans_51"/>
</dbReference>
<dbReference type="InterPro" id="IPR036950">
    <property type="entry name" value="PBP_transglycosylase"/>
</dbReference>
<keyword evidence="12" id="KW-0573">Peptidoglycan synthesis</keyword>
<dbReference type="Proteomes" id="UP000468650">
    <property type="component" value="Unassembled WGS sequence"/>
</dbReference>
<comment type="catalytic activity">
    <reaction evidence="17">
        <text>[GlcNAc-(1-&gt;4)-Mur2Ac(oyl-L-Ala-gamma-D-Glu-L-Lys-D-Ala-D-Ala)](n)-di-trans,octa-cis-undecaprenyl diphosphate + beta-D-GlcNAc-(1-&gt;4)-Mur2Ac(oyl-L-Ala-gamma-D-Glu-L-Lys-D-Ala-D-Ala)-di-trans,octa-cis-undecaprenyl diphosphate = [GlcNAc-(1-&gt;4)-Mur2Ac(oyl-L-Ala-gamma-D-Glu-L-Lys-D-Ala-D-Ala)](n+1)-di-trans,octa-cis-undecaprenyl diphosphate + di-trans,octa-cis-undecaprenyl diphosphate + H(+)</text>
        <dbReference type="Rhea" id="RHEA:23708"/>
        <dbReference type="Rhea" id="RHEA-COMP:9602"/>
        <dbReference type="Rhea" id="RHEA-COMP:9603"/>
        <dbReference type="ChEBI" id="CHEBI:15378"/>
        <dbReference type="ChEBI" id="CHEBI:58405"/>
        <dbReference type="ChEBI" id="CHEBI:60033"/>
        <dbReference type="ChEBI" id="CHEBI:78435"/>
        <dbReference type="EC" id="2.4.99.28"/>
    </reaction>
</comment>
<keyword evidence="9" id="KW-0808">Transferase</keyword>
<keyword evidence="7" id="KW-0645">Protease</keyword>
<dbReference type="OrthoDB" id="9766909at2"/>
<evidence type="ECO:0000256" key="14">
    <source>
        <dbReference type="ARBA" id="ARBA00023268"/>
    </source>
</evidence>
<dbReference type="GO" id="GO:0008360">
    <property type="term" value="P:regulation of cell shape"/>
    <property type="evidence" value="ECO:0007669"/>
    <property type="project" value="UniProtKB-KW"/>
</dbReference>
<evidence type="ECO:0000256" key="16">
    <source>
        <dbReference type="ARBA" id="ARBA00034000"/>
    </source>
</evidence>
<keyword evidence="6" id="KW-0121">Carboxypeptidase</keyword>
<evidence type="ECO:0000256" key="7">
    <source>
        <dbReference type="ARBA" id="ARBA00022670"/>
    </source>
</evidence>
<dbReference type="SUPFAM" id="SSF56601">
    <property type="entry name" value="beta-lactamase/transpeptidase-like"/>
    <property type="match status" value="1"/>
</dbReference>
<sequence length="771" mass="87526">MAEKKAKKDDFRKYVKWLWILFLSPALALFLCVLLARVGAFGPLPSTEEIANPKSFLASQIISNDNEILGTFFEENRIHSEYENLPPHLVNALIATEDERFREHSGIDFRALARAVAKMGRNGGGSTLTQQLAKQLFSDNFDNVTLVERIGQKFKEWVISTRLEERYTKDEIIVLYLNQFDFLYDAVGINSAAQTYFNCSPDSLKIHQAAMLVGMVKNPALYNPIRREELTINRRNTVFGQMVRNGFLSQEDADSLSQLPLDLNFNRSSHTRGPAPYFREHVRSYMKDWVETHRKPNGDKYNIYTDGLKIYTTIDSRMQAYAEASVTEHLSNLQRVFVKVDGDRSTFPFYFQNNSTSQIENILASAWHQTPKYKSMKKNGVSDDSINLVYTTPVEMEVFSWDGPLDTIMSPKDSIRYMKSIYQVGMMSIEPQTGFIKVWVGGVDYRYFKYDHVQQGRRQVGSTFKPFVYATAIEQKHYSPCMQVPNVLTCIEAGQYGLMDDWCPKNSGDEYGGVVTLKEGLAHSMNTITTYLMKQTGPVPVIRLARRMGIEAEIPEAPSIALGTVDLSVYEMVGSYTTFANKGRYSEPIFITRIEDKNGVVLQEFLPRQERVMSEEDAYTIVNLMTGVAQAGTGIRLKINGNENTYRNGVVTGFPYRFTNEIAGKTGTTQNQSDGWFMGMVPNLITGVWTGCEDRSAHFSGVYYGQGATTALPIWANFMRRCYNDTELNVSREDFAKPDYPMTIQLDCDQYRRDQNPGFGGGDSDPDDQFN</sequence>
<comment type="catalytic activity">
    <reaction evidence="16">
        <text>Preferential cleavage: (Ac)2-L-Lys-D-Ala-|-D-Ala. Also transpeptidation of peptidyl-alanyl moieties that are N-acyl substituents of D-alanine.</text>
        <dbReference type="EC" id="3.4.16.4"/>
    </reaction>
</comment>
<dbReference type="GO" id="GO:0071555">
    <property type="term" value="P:cell wall organization"/>
    <property type="evidence" value="ECO:0007669"/>
    <property type="project" value="UniProtKB-KW"/>
</dbReference>
<evidence type="ECO:0000256" key="2">
    <source>
        <dbReference type="ARBA" id="ARBA00004752"/>
    </source>
</evidence>
<evidence type="ECO:0000256" key="12">
    <source>
        <dbReference type="ARBA" id="ARBA00022984"/>
    </source>
</evidence>
<keyword evidence="8" id="KW-0328">Glycosyltransferase</keyword>
<evidence type="ECO:0000256" key="4">
    <source>
        <dbReference type="ARBA" id="ARBA00007739"/>
    </source>
</evidence>
<dbReference type="GO" id="GO:0009002">
    <property type="term" value="F:serine-type D-Ala-D-Ala carboxypeptidase activity"/>
    <property type="evidence" value="ECO:0007669"/>
    <property type="project" value="UniProtKB-EC"/>
</dbReference>
<evidence type="ECO:0000259" key="19">
    <source>
        <dbReference type="Pfam" id="PF00905"/>
    </source>
</evidence>
<evidence type="ECO:0000256" key="1">
    <source>
        <dbReference type="ARBA" id="ARBA00004236"/>
    </source>
</evidence>
<keyword evidence="14" id="KW-0511">Multifunctional enzyme</keyword>
<feature type="domain" description="Penicillin-binding protein transpeptidase" evidence="19">
    <location>
        <begin position="429"/>
        <end position="682"/>
    </location>
</feature>
<evidence type="ECO:0000256" key="9">
    <source>
        <dbReference type="ARBA" id="ARBA00022679"/>
    </source>
</evidence>
<feature type="domain" description="Glycosyl transferase family 51" evidence="20">
    <location>
        <begin position="67"/>
        <end position="242"/>
    </location>
</feature>
<evidence type="ECO:0000256" key="3">
    <source>
        <dbReference type="ARBA" id="ARBA00007090"/>
    </source>
</evidence>